<keyword evidence="2" id="KW-1185">Reference proteome</keyword>
<comment type="caution">
    <text evidence="1">The sequence shown here is derived from an EMBL/GenBank/DDBJ whole genome shotgun (WGS) entry which is preliminary data.</text>
</comment>
<dbReference type="EMBL" id="JAVRRF010000002">
    <property type="protein sequence ID" value="KAK5067636.1"/>
    <property type="molecule type" value="Genomic_DNA"/>
</dbReference>
<name>A0ABR0JQP5_9EURO</name>
<evidence type="ECO:0000313" key="2">
    <source>
        <dbReference type="Proteomes" id="UP001345691"/>
    </source>
</evidence>
<proteinExistence type="predicted"/>
<accession>A0ABR0JQP5</accession>
<evidence type="ECO:0000313" key="1">
    <source>
        <dbReference type="EMBL" id="KAK5067636.1"/>
    </source>
</evidence>
<dbReference type="Proteomes" id="UP001345691">
    <property type="component" value="Unassembled WGS sequence"/>
</dbReference>
<reference evidence="1 2" key="1">
    <citation type="submission" date="2023-08" db="EMBL/GenBank/DDBJ databases">
        <title>Black Yeasts Isolated from many extreme environments.</title>
        <authorList>
            <person name="Coleine C."/>
            <person name="Stajich J.E."/>
            <person name="Selbmann L."/>
        </authorList>
    </citation>
    <scope>NUCLEOTIDE SEQUENCE [LARGE SCALE GENOMIC DNA]</scope>
    <source>
        <strain evidence="1 2">CCFEE 6328</strain>
    </source>
</reference>
<sequence length="136" mass="15591">MPPSAKQETCRRAQNVGKVIVEPYEDLGNEVKMLALAFRKNHDKWILDEMEQLLKRTDADLAYRPLKANKGLRAFVDNDSSGFTEEDANALVTEVTSLWPDIEHMSTERVKTLKRLMDQHKHLDILQSVLRSGMVI</sequence>
<organism evidence="1 2">
    <name type="scientific">Exophiala sideris</name>
    <dbReference type="NCBI Taxonomy" id="1016849"/>
    <lineage>
        <taxon>Eukaryota</taxon>
        <taxon>Fungi</taxon>
        <taxon>Dikarya</taxon>
        <taxon>Ascomycota</taxon>
        <taxon>Pezizomycotina</taxon>
        <taxon>Eurotiomycetes</taxon>
        <taxon>Chaetothyriomycetidae</taxon>
        <taxon>Chaetothyriales</taxon>
        <taxon>Herpotrichiellaceae</taxon>
        <taxon>Exophiala</taxon>
    </lineage>
</organism>
<gene>
    <name evidence="1" type="ORF">LTR69_001625</name>
</gene>
<protein>
    <submittedName>
        <fullName evidence="1">Uncharacterized protein</fullName>
    </submittedName>
</protein>